<dbReference type="GO" id="GO:0006123">
    <property type="term" value="P:mitochondrial electron transport, cytochrome c to oxygen"/>
    <property type="evidence" value="ECO:0007669"/>
    <property type="project" value="UniProtKB-UniRule"/>
</dbReference>
<dbReference type="EMBL" id="JADGJH010000720">
    <property type="protein sequence ID" value="KAJ3123725.1"/>
    <property type="molecule type" value="Genomic_DNA"/>
</dbReference>
<dbReference type="Gene3D" id="1.25.40.40">
    <property type="entry name" value="Cytochrome c oxidase, subunit Va/VI"/>
    <property type="match status" value="1"/>
</dbReference>
<reference evidence="12" key="1">
    <citation type="submission" date="2020-05" db="EMBL/GenBank/DDBJ databases">
        <title>Phylogenomic resolution of chytrid fungi.</title>
        <authorList>
            <person name="Stajich J.E."/>
            <person name="Amses K."/>
            <person name="Simmons R."/>
            <person name="Seto K."/>
            <person name="Myers J."/>
            <person name="Bonds A."/>
            <person name="Quandt C.A."/>
            <person name="Barry K."/>
            <person name="Liu P."/>
            <person name="Grigoriev I."/>
            <person name="Longcore J.E."/>
            <person name="James T.Y."/>
        </authorList>
    </citation>
    <scope>NUCLEOTIDE SEQUENCE</scope>
    <source>
        <strain evidence="12">JEL0513</strain>
    </source>
</reference>
<dbReference type="Proteomes" id="UP001211907">
    <property type="component" value="Unassembled WGS sequence"/>
</dbReference>
<dbReference type="GO" id="GO:0046872">
    <property type="term" value="F:metal ion binding"/>
    <property type="evidence" value="ECO:0007669"/>
    <property type="project" value="UniProtKB-UniRule"/>
</dbReference>
<evidence type="ECO:0000256" key="9">
    <source>
        <dbReference type="ARBA" id="ARBA00023128"/>
    </source>
</evidence>
<proteinExistence type="inferred from homology"/>
<comment type="pathway">
    <text evidence="2 11">Energy metabolism; oxidative phosphorylation.</text>
</comment>
<comment type="function">
    <text evidence="11">Component of the cytochrome c oxidase, the last enzyme in the mitochondrial electron transport chain which drives oxidative phosphorylation. The respiratory chain contains 3 multisubunit complexes succinate dehydrogenase (complex II, CII), ubiquinol-cytochrome c oxidoreductase (cytochrome b-c1 complex, complex III, CIII) and cytochrome c oxidase (complex IV, CIV), that cooperate to transfer electrons derived from NADH and succinate to molecular oxygen, creating an electrochemical gradient over the inner membrane that drives transmembrane transport and the ATP synthase. Cytochrome c oxidase is the component of the respiratory chain that catalyzes the reduction of oxygen to water. Electrons originating from reduced cytochrome c in the intermembrane space (IMS) are transferred via the dinuclear copper A center (CU(A)) of subunit 2 and heme A of subunit 1 to the active site in subunit 1, a binuclear center (BNC) formed by heme A3 and copper B (CU(B)). The BNC reduces molecular oxygen to 2 water molecules using 4 electrons from cytochrome c in the IMS and 4 protons from the mitochondrial matrix.</text>
</comment>
<comment type="caution">
    <text evidence="12">The sequence shown here is derived from an EMBL/GenBank/DDBJ whole genome shotgun (WGS) entry which is preliminary data.</text>
</comment>
<keyword evidence="7 11" id="KW-0809">Transit peptide</keyword>
<evidence type="ECO:0000256" key="4">
    <source>
        <dbReference type="ARBA" id="ARBA00022617"/>
    </source>
</evidence>
<evidence type="ECO:0000313" key="13">
    <source>
        <dbReference type="Proteomes" id="UP001211907"/>
    </source>
</evidence>
<dbReference type="PANTHER" id="PTHR14200">
    <property type="entry name" value="CYTOCHROME C OXIDASE POLYPEPTIDE"/>
    <property type="match status" value="1"/>
</dbReference>
<name>A0AAD5XI93_9FUNG</name>
<dbReference type="PANTHER" id="PTHR14200:SF11">
    <property type="entry name" value="CYTOCHROME C OXIDASE SUBUNIT 5A, MITOCHONDRIAL"/>
    <property type="match status" value="1"/>
</dbReference>
<keyword evidence="6 11" id="KW-0999">Mitochondrion inner membrane</keyword>
<keyword evidence="4 11" id="KW-0349">Heme</keyword>
<evidence type="ECO:0000313" key="12">
    <source>
        <dbReference type="EMBL" id="KAJ3123725.1"/>
    </source>
</evidence>
<dbReference type="SUPFAM" id="SSF48479">
    <property type="entry name" value="Cytochrome c oxidase subunit E"/>
    <property type="match status" value="1"/>
</dbReference>
<comment type="similarity">
    <text evidence="3 11">Belongs to the cytochrome c oxidase subunit 5A family.</text>
</comment>
<evidence type="ECO:0000256" key="3">
    <source>
        <dbReference type="ARBA" id="ARBA00007972"/>
    </source>
</evidence>
<evidence type="ECO:0000256" key="8">
    <source>
        <dbReference type="ARBA" id="ARBA00023004"/>
    </source>
</evidence>
<keyword evidence="8 11" id="KW-0408">Iron</keyword>
<dbReference type="Pfam" id="PF02284">
    <property type="entry name" value="COX5A"/>
    <property type="match status" value="1"/>
</dbReference>
<organism evidence="12 13">
    <name type="scientific">Physocladia obscura</name>
    <dbReference type="NCBI Taxonomy" id="109957"/>
    <lineage>
        <taxon>Eukaryota</taxon>
        <taxon>Fungi</taxon>
        <taxon>Fungi incertae sedis</taxon>
        <taxon>Chytridiomycota</taxon>
        <taxon>Chytridiomycota incertae sedis</taxon>
        <taxon>Chytridiomycetes</taxon>
        <taxon>Chytridiales</taxon>
        <taxon>Chytriomycetaceae</taxon>
        <taxon>Physocladia</taxon>
    </lineage>
</organism>
<keyword evidence="9 11" id="KW-0496">Mitochondrion</keyword>
<evidence type="ECO:0000256" key="2">
    <source>
        <dbReference type="ARBA" id="ARBA00004673"/>
    </source>
</evidence>
<evidence type="ECO:0000256" key="5">
    <source>
        <dbReference type="ARBA" id="ARBA00022723"/>
    </source>
</evidence>
<protein>
    <recommendedName>
        <fullName evidence="11">Cytochrome c oxidase subunit 6, mitochondrial</fullName>
    </recommendedName>
    <alternativeName>
        <fullName evidence="11">Cytochrome c oxidase polypeptide VI</fullName>
    </alternativeName>
</protein>
<sequence length="158" mass="18123">MFSRSLLTTKKTAVSTISLAGKRSALPDALMQIRKYSHELNPANSKDYDAYVVEWTSHFKNVEDDFELERGLNHVFAQDWAPQVELVGEALHAARRLDTFATAVRILEALEQKVHKKEQYQQYLKVLKPIIDDLGIVDIHALGKFDTVRQKVWWADAN</sequence>
<keyword evidence="13" id="KW-1185">Reference proteome</keyword>
<accession>A0AAD5XI93</accession>
<evidence type="ECO:0000256" key="6">
    <source>
        <dbReference type="ARBA" id="ARBA00022792"/>
    </source>
</evidence>
<dbReference type="AlphaFoldDB" id="A0AAD5XI93"/>
<evidence type="ECO:0000256" key="7">
    <source>
        <dbReference type="ARBA" id="ARBA00022946"/>
    </source>
</evidence>
<keyword evidence="5 11" id="KW-0479">Metal-binding</keyword>
<comment type="subunit">
    <text evidence="11">Component of the cytochrome c oxidase (complex IV, CIV), a multisubunit enzyme composed of a catalytic core of 3 subunits and several supernumerary subunits.</text>
</comment>
<dbReference type="GO" id="GO:0005743">
    <property type="term" value="C:mitochondrial inner membrane"/>
    <property type="evidence" value="ECO:0007669"/>
    <property type="project" value="UniProtKB-SubCell"/>
</dbReference>
<dbReference type="InterPro" id="IPR036545">
    <property type="entry name" value="Cyt_c_oxidase_su5A/6_sf"/>
</dbReference>
<dbReference type="InterPro" id="IPR003204">
    <property type="entry name" value="Cyt_c_oxidase_su5A/6"/>
</dbReference>
<dbReference type="GO" id="GO:0045277">
    <property type="term" value="C:respiratory chain complex IV"/>
    <property type="evidence" value="ECO:0007669"/>
    <property type="project" value="UniProtKB-UniRule"/>
</dbReference>
<comment type="subcellular location">
    <subcellularLocation>
        <location evidence="1 11">Mitochondrion inner membrane</location>
        <topology evidence="1 11">Peripheral membrane protein</topology>
        <orientation evidence="1 11">Matrix side</orientation>
    </subcellularLocation>
</comment>
<evidence type="ECO:0000256" key="1">
    <source>
        <dbReference type="ARBA" id="ARBA00004443"/>
    </source>
</evidence>
<keyword evidence="10 11" id="KW-0472">Membrane</keyword>
<gene>
    <name evidence="12" type="primary">COX6_2</name>
    <name evidence="12" type="ORF">HK100_011513</name>
</gene>
<evidence type="ECO:0000256" key="10">
    <source>
        <dbReference type="ARBA" id="ARBA00023136"/>
    </source>
</evidence>
<evidence type="ECO:0000256" key="11">
    <source>
        <dbReference type="RuleBase" id="RU368103"/>
    </source>
</evidence>